<dbReference type="AlphaFoldDB" id="A0A541BQL4"/>
<dbReference type="Proteomes" id="UP000316256">
    <property type="component" value="Unassembled WGS sequence"/>
</dbReference>
<keyword evidence="1" id="KW-0238">DNA-binding</keyword>
<dbReference type="EMBL" id="VIGH01000001">
    <property type="protein sequence ID" value="TQF74589.1"/>
    <property type="molecule type" value="Genomic_DNA"/>
</dbReference>
<reference evidence="1 2" key="1">
    <citation type="submission" date="2019-06" db="EMBL/GenBank/DDBJ databases">
        <title>Rhodococcus spaelei sp. nov., isolated from a cave.</title>
        <authorList>
            <person name="Lee S.D."/>
        </authorList>
    </citation>
    <scope>NUCLEOTIDE SEQUENCE [LARGE SCALE GENOMIC DNA]</scope>
    <source>
        <strain evidence="1 2">C9-5</strain>
    </source>
</reference>
<name>A0A541BQL4_9NOCA</name>
<protein>
    <submittedName>
        <fullName evidence="1">Winged helix DNA-binding domain-containing protein</fullName>
    </submittedName>
</protein>
<gene>
    <name evidence="1" type="ORF">FK531_00280</name>
</gene>
<comment type="caution">
    <text evidence="1">The sequence shown here is derived from an EMBL/GenBank/DDBJ whole genome shotgun (WGS) entry which is preliminary data.</text>
</comment>
<organism evidence="1 2">
    <name type="scientific">Rhodococcus spelaei</name>
    <dbReference type="NCBI Taxonomy" id="2546320"/>
    <lineage>
        <taxon>Bacteria</taxon>
        <taxon>Bacillati</taxon>
        <taxon>Actinomycetota</taxon>
        <taxon>Actinomycetes</taxon>
        <taxon>Mycobacteriales</taxon>
        <taxon>Nocardiaceae</taxon>
        <taxon>Rhodococcus</taxon>
    </lineage>
</organism>
<sequence length="427" mass="46889">MATPVVIAESGAERSATVRQVCVLDRDVGQTEYVTAPVRSVDVAERRARLAQRHCLAPTARAANVTEAARSLVCLHGTDPATIYLSVRARVEGMTVADLDRALYEERSLVKHLAMRRTLFVFPRDAMPFAQAGASNRVADTERRRLVREVEKAGLVDDGEEWLTAAGAAVLDVLSNCEPSSYRELREQIPLLDRSMAHGEGRSWGGRVSVGPRVLTVLSAEGRIVRATNDGPWRVSRNRWATTESWLGSQLEPVDDVDGAAWLVAEWLHAFGPGTEADIKWWLGSTVTMVRKALSALDIVTVDLDGQTGYLLADDQDPVAAVPPWATLLPALDPTTMGWRDRQWYLGPHKELLFDSFGNAGPTAWWDGRIVGGWWQDGDGRVAVHLLEDVGTEARRALDAEAQALSEWLGGVRVLARFPSPLAKQYA</sequence>
<dbReference type="PANTHER" id="PTHR38479:SF2">
    <property type="entry name" value="WINGED HELIX DNA-BINDING DOMAIN-CONTAINING PROTEIN"/>
    <property type="match status" value="1"/>
</dbReference>
<dbReference type="Pfam" id="PF06224">
    <property type="entry name" value="AlkZ-like"/>
    <property type="match status" value="1"/>
</dbReference>
<dbReference type="OrthoDB" id="9148135at2"/>
<keyword evidence="2" id="KW-1185">Reference proteome</keyword>
<evidence type="ECO:0000313" key="2">
    <source>
        <dbReference type="Proteomes" id="UP000316256"/>
    </source>
</evidence>
<dbReference type="InterPro" id="IPR009351">
    <property type="entry name" value="AlkZ-like"/>
</dbReference>
<dbReference type="GO" id="GO:0003677">
    <property type="term" value="F:DNA binding"/>
    <property type="evidence" value="ECO:0007669"/>
    <property type="project" value="UniProtKB-KW"/>
</dbReference>
<dbReference type="PANTHER" id="PTHR38479">
    <property type="entry name" value="LMO0824 PROTEIN"/>
    <property type="match status" value="1"/>
</dbReference>
<proteinExistence type="predicted"/>
<accession>A0A541BQL4</accession>
<evidence type="ECO:0000313" key="1">
    <source>
        <dbReference type="EMBL" id="TQF74589.1"/>
    </source>
</evidence>